<reference evidence="2" key="1">
    <citation type="submission" date="2016-01" db="EMBL/GenBank/DDBJ databases">
        <title>Complete genome of Planococcus rifietoensis type strain M8.</title>
        <authorList>
            <person name="See-Too W.S."/>
        </authorList>
    </citation>
    <scope>NUCLEOTIDE SEQUENCE [LARGE SCALE GENOMIC DNA]</scope>
    <source>
        <strain evidence="2">M8</strain>
    </source>
</reference>
<feature type="transmembrane region" description="Helical" evidence="1">
    <location>
        <begin position="90"/>
        <end position="116"/>
    </location>
</feature>
<keyword evidence="1" id="KW-0812">Transmembrane</keyword>
<dbReference type="AlphaFoldDB" id="A0A0U2XB85"/>
<feature type="transmembrane region" description="Helical" evidence="1">
    <location>
        <begin position="144"/>
        <end position="165"/>
    </location>
</feature>
<evidence type="ECO:0008006" key="4">
    <source>
        <dbReference type="Google" id="ProtNLM"/>
    </source>
</evidence>
<evidence type="ECO:0000313" key="3">
    <source>
        <dbReference type="Proteomes" id="UP000067683"/>
    </source>
</evidence>
<gene>
    <name evidence="2" type="ORF">AUC31_01890</name>
</gene>
<dbReference type="Proteomes" id="UP000067683">
    <property type="component" value="Chromosome"/>
</dbReference>
<evidence type="ECO:0000313" key="2">
    <source>
        <dbReference type="EMBL" id="ALS74079.1"/>
    </source>
</evidence>
<feature type="transmembrane region" description="Helical" evidence="1">
    <location>
        <begin position="12"/>
        <end position="30"/>
    </location>
</feature>
<keyword evidence="1" id="KW-1133">Transmembrane helix</keyword>
<dbReference type="OrthoDB" id="1958056at2"/>
<accession>A0A0U2XB85</accession>
<keyword evidence="3" id="KW-1185">Reference proteome</keyword>
<protein>
    <recommendedName>
        <fullName evidence="4">Permease</fullName>
    </recommendedName>
</protein>
<sequence>MSIIFWTDIRRFISWPLFLAIGGIFLLTFSERQLTEDSYELFLLRMVSEQYYLLFFMLPLYLLSIYVNLEPGLPNVVIRFKTFSSYFFTRSFAILFNTGLFVSVHVLVICLLGLGLSSQNLFMVSDTTSNILLNEYAKHFDTPLSAIFVSVLFMLAGLSFLSFLMQTFHHFFGKRVLIKEME</sequence>
<dbReference type="KEGG" id="prt:AUC31_01890"/>
<organism evidence="2 3">
    <name type="scientific">Planococcus rifietoensis</name>
    <dbReference type="NCBI Taxonomy" id="200991"/>
    <lineage>
        <taxon>Bacteria</taxon>
        <taxon>Bacillati</taxon>
        <taxon>Bacillota</taxon>
        <taxon>Bacilli</taxon>
        <taxon>Bacillales</taxon>
        <taxon>Caryophanaceae</taxon>
        <taxon>Planococcus</taxon>
    </lineage>
</organism>
<feature type="transmembrane region" description="Helical" evidence="1">
    <location>
        <begin position="50"/>
        <end position="69"/>
    </location>
</feature>
<keyword evidence="1" id="KW-0472">Membrane</keyword>
<dbReference type="RefSeq" id="WP_058380787.1">
    <property type="nucleotide sequence ID" value="NZ_CP013659.2"/>
</dbReference>
<dbReference type="EMBL" id="CP013659">
    <property type="protein sequence ID" value="ALS74079.1"/>
    <property type="molecule type" value="Genomic_DNA"/>
</dbReference>
<proteinExistence type="predicted"/>
<dbReference type="STRING" id="200991.AUC31_01890"/>
<name>A0A0U2XB85_9BACL</name>
<evidence type="ECO:0000256" key="1">
    <source>
        <dbReference type="SAM" id="Phobius"/>
    </source>
</evidence>